<organism evidence="2 3">
    <name type="scientific">Uliginosibacterium sediminicola</name>
    <dbReference type="NCBI Taxonomy" id="2024550"/>
    <lineage>
        <taxon>Bacteria</taxon>
        <taxon>Pseudomonadati</taxon>
        <taxon>Pseudomonadota</taxon>
        <taxon>Betaproteobacteria</taxon>
        <taxon>Rhodocyclales</taxon>
        <taxon>Zoogloeaceae</taxon>
        <taxon>Uliginosibacterium</taxon>
    </lineage>
</organism>
<comment type="caution">
    <text evidence="2">The sequence shown here is derived from an EMBL/GenBank/DDBJ whole genome shotgun (WGS) entry which is preliminary data.</text>
</comment>
<dbReference type="SUPFAM" id="SSF111364">
    <property type="entry name" value="Tsx-like channel"/>
    <property type="match status" value="1"/>
</dbReference>
<feature type="signal peptide" evidence="1">
    <location>
        <begin position="1"/>
        <end position="28"/>
    </location>
</feature>
<accession>A0ABU9YXZ4</accession>
<evidence type="ECO:0000313" key="2">
    <source>
        <dbReference type="EMBL" id="MEN3068615.1"/>
    </source>
</evidence>
<reference evidence="2 3" key="1">
    <citation type="journal article" date="2018" name="Int. J. Syst. Evol. Microbiol.">
        <title>Uliginosibacterium sediminicola sp. nov., isolated from freshwater sediment.</title>
        <authorList>
            <person name="Hwang W.M."/>
            <person name="Kim S.M."/>
            <person name="Kang K."/>
            <person name="Ahn T.Y."/>
        </authorList>
    </citation>
    <scope>NUCLEOTIDE SEQUENCE [LARGE SCALE GENOMIC DNA]</scope>
    <source>
        <strain evidence="2 3">M1-21</strain>
    </source>
</reference>
<feature type="chain" id="PRO_5045453058" description="OmpL-like beta-barrel porin-2" evidence="1">
    <location>
        <begin position="29"/>
        <end position="306"/>
    </location>
</feature>
<evidence type="ECO:0000313" key="3">
    <source>
        <dbReference type="Proteomes" id="UP001410394"/>
    </source>
</evidence>
<dbReference type="InterPro" id="IPR036777">
    <property type="entry name" value="Channel_Tsx-like_sf"/>
</dbReference>
<sequence length="306" mass="33648">MQPSRLPAALVVSAIAPLAALAGNSAQAAALDFKNVATNIQYAYALDSSEDKALGYGAASSKLRTFRFHHEDSWRFGNNSFLYDYLKSDKALGGEVFGPNKPANFAYGDGSGTYFWVAESELLGSKVFGLEEGKGLLKDIGLSARVERGGYYKFHAFEYGPRVHLNVPGLDVFKLALWRREKSDISGSAGKGGFDVGTRRDYRDSWLVGADLKTSWQMFGYKWTSQTFIRYQIGRGGKAAATGDENINGIPSRVWIEPDVFMELNPHLAIGLRDYYLRQSDAIDNGYSTAGTKAHHVPQIVLKASF</sequence>
<keyword evidence="1" id="KW-0732">Signal</keyword>
<evidence type="ECO:0008006" key="4">
    <source>
        <dbReference type="Google" id="ProtNLM"/>
    </source>
</evidence>
<keyword evidence="3" id="KW-1185">Reference proteome</keyword>
<dbReference type="RefSeq" id="WP_345919386.1">
    <property type="nucleotide sequence ID" value="NZ_JBDIVE010000004.1"/>
</dbReference>
<dbReference type="EMBL" id="JBDIVE010000004">
    <property type="protein sequence ID" value="MEN3068615.1"/>
    <property type="molecule type" value="Genomic_DNA"/>
</dbReference>
<dbReference type="Proteomes" id="UP001410394">
    <property type="component" value="Unassembled WGS sequence"/>
</dbReference>
<protein>
    <recommendedName>
        <fullName evidence="4">OmpL-like beta-barrel porin-2</fullName>
    </recommendedName>
</protein>
<dbReference type="Gene3D" id="2.40.230.20">
    <property type="entry name" value="Nucleoside-specific channel-forming protein, Tsx-like"/>
    <property type="match status" value="1"/>
</dbReference>
<gene>
    <name evidence="2" type="ORF">ABDB84_09010</name>
</gene>
<proteinExistence type="predicted"/>
<evidence type="ECO:0000256" key="1">
    <source>
        <dbReference type="SAM" id="SignalP"/>
    </source>
</evidence>
<name>A0ABU9YXZ4_9RHOO</name>